<geneLocation type="plasmid" evidence="3">
    <name>pCBMA213_1</name>
</geneLocation>
<keyword evidence="3" id="KW-0614">Plasmid</keyword>
<dbReference type="RefSeq" id="WP_155921853.1">
    <property type="nucleotide sequence ID" value="NZ_MF600313.1"/>
</dbReference>
<dbReference type="EMBL" id="MF600313">
    <property type="protein sequence ID" value="AVN58391.1"/>
    <property type="molecule type" value="Genomic_DNA"/>
</dbReference>
<name>A0A343VR67_9MYCO</name>
<dbReference type="InterPro" id="IPR002925">
    <property type="entry name" value="Dienelactn_hydro"/>
</dbReference>
<dbReference type="PANTHER" id="PTHR46623">
    <property type="entry name" value="CARBOXYMETHYLENEBUTENOLIDASE-RELATED"/>
    <property type="match status" value="1"/>
</dbReference>
<dbReference type="EC" id="3.1.1.45" evidence="3"/>
<keyword evidence="3" id="KW-0378">Hydrolase</keyword>
<dbReference type="Pfam" id="PF01738">
    <property type="entry name" value="DLH"/>
    <property type="match status" value="1"/>
</dbReference>
<evidence type="ECO:0000256" key="1">
    <source>
        <dbReference type="SAM" id="MobiDB-lite"/>
    </source>
</evidence>
<evidence type="ECO:0000259" key="2">
    <source>
        <dbReference type="Pfam" id="PF01738"/>
    </source>
</evidence>
<proteinExistence type="predicted"/>
<dbReference type="SUPFAM" id="SSF53474">
    <property type="entry name" value="alpha/beta-Hydrolases"/>
    <property type="match status" value="1"/>
</dbReference>
<reference evidence="3" key="1">
    <citation type="journal article" date="2018" name="Front. Microbiol.">
        <title>Beyond the Limits: tRNA Array Units in Mycobacterium Genomes.</title>
        <authorList>
            <person name="Morgado S.M."/>
            <person name="Vicente A.C."/>
        </authorList>
    </citation>
    <scope>NUCLEOTIDE SEQUENCE</scope>
    <source>
        <strain evidence="3">CBMA 213</strain>
        <plasmid evidence="3">pCBMA213_1</plasmid>
    </source>
</reference>
<accession>A0A343VR67</accession>
<dbReference type="AlphaFoldDB" id="A0A343VR67"/>
<dbReference type="PANTHER" id="PTHR46623:SF6">
    <property type="entry name" value="ALPHA_BETA-HYDROLASES SUPERFAMILY PROTEIN"/>
    <property type="match status" value="1"/>
</dbReference>
<dbReference type="GO" id="GO:0008806">
    <property type="term" value="F:carboxymethylenebutenolidase activity"/>
    <property type="evidence" value="ECO:0007669"/>
    <property type="project" value="UniProtKB-EC"/>
</dbReference>
<gene>
    <name evidence="3" type="primary">clcD</name>
    <name evidence="3" type="ORF">B5P44_p00096</name>
</gene>
<feature type="domain" description="Dienelactone hydrolase" evidence="2">
    <location>
        <begin position="17"/>
        <end position="234"/>
    </location>
</feature>
<evidence type="ECO:0000313" key="3">
    <source>
        <dbReference type="EMBL" id="AVN58391.1"/>
    </source>
</evidence>
<dbReference type="InterPro" id="IPR051049">
    <property type="entry name" value="Dienelactone_hydrolase-like"/>
</dbReference>
<organism evidence="3">
    <name type="scientific">Mycolicibacterium sp. CBMA 213</name>
    <dbReference type="NCBI Taxonomy" id="1968788"/>
    <lineage>
        <taxon>Bacteria</taxon>
        <taxon>Bacillati</taxon>
        <taxon>Actinomycetota</taxon>
        <taxon>Actinomycetes</taxon>
        <taxon>Mycobacteriales</taxon>
        <taxon>Mycobacteriaceae</taxon>
        <taxon>Mycolicibacterium</taxon>
    </lineage>
</organism>
<dbReference type="Gene3D" id="3.40.50.1820">
    <property type="entry name" value="alpha/beta hydrolase"/>
    <property type="match status" value="1"/>
</dbReference>
<dbReference type="InterPro" id="IPR029058">
    <property type="entry name" value="AB_hydrolase_fold"/>
</dbReference>
<feature type="region of interest" description="Disordered" evidence="1">
    <location>
        <begin position="236"/>
        <end position="263"/>
    </location>
</feature>
<sequence>MSFVTYHHHGSDSEAPAYLAVPRGEGRWPAVVVVQDVLGMTADLRRTADRLAENGYIALAPALYAGGLKIRCLISTLRAASAGIGTGYAPLVAARAFLQADERCTGKVGLLGFCMGGQLALQLSVGGLFDACASNYGVLPKDLHALRDACPVVASYGAKDLIARRGSAARLDAALAQGDVPRDIHEYPDVGHGFINDWRFSGPVRFIESAVGASYSADEAEDAWRRMLEFFKSHLSVDGSPAPGPAGDGGEKSATPPDPVGPA</sequence>
<protein>
    <submittedName>
        <fullName evidence="3">Carboxymethylenebutenolidase</fullName>
        <ecNumber evidence="3">3.1.1.45</ecNumber>
    </submittedName>
</protein>